<keyword evidence="2" id="KW-1185">Reference proteome</keyword>
<comment type="caution">
    <text evidence="1">The sequence shown here is derived from an EMBL/GenBank/DDBJ whole genome shotgun (WGS) entry which is preliminary data.</text>
</comment>
<organism evidence="1 2">
    <name type="scientific">Agrococcus sediminis</name>
    <dbReference type="NCBI Taxonomy" id="2599924"/>
    <lineage>
        <taxon>Bacteria</taxon>
        <taxon>Bacillati</taxon>
        <taxon>Actinomycetota</taxon>
        <taxon>Actinomycetes</taxon>
        <taxon>Micrococcales</taxon>
        <taxon>Microbacteriaceae</taxon>
        <taxon>Agrococcus</taxon>
    </lineage>
</organism>
<sequence length="221" mass="22972">MDMAPAGIPLAGGAADRDGLEMDTLAVQLGPVLPYWPPGLVLHCALNGDVITRARARGLDDAWHGFVEPGGREAAARRCDDAAALLALAGASGLAADARRLRGALLRGDTAAAQHGLDRLERRVRRSLLRWSLGRLGVVEDPALAQHLVAAQAGSVFDRLLAMLGAARDANDGSSGERRDASRLIADLPQLVTGLDLAAARLVVASLGLSSLAAERGGHHE</sequence>
<dbReference type="Proteomes" id="UP000323221">
    <property type="component" value="Unassembled WGS sequence"/>
</dbReference>
<reference evidence="1 2" key="1">
    <citation type="submission" date="2019-08" db="EMBL/GenBank/DDBJ databases">
        <title>Agrococcus lahaulensis sp. nov., isolated from a cold desert of the Indian Himalayas.</title>
        <authorList>
            <person name="Qu J.H."/>
        </authorList>
    </citation>
    <scope>NUCLEOTIDE SEQUENCE [LARGE SCALE GENOMIC DNA]</scope>
    <source>
        <strain evidence="1 2">NS18</strain>
    </source>
</reference>
<evidence type="ECO:0000313" key="1">
    <source>
        <dbReference type="EMBL" id="KAA6433122.1"/>
    </source>
</evidence>
<evidence type="ECO:0000313" key="2">
    <source>
        <dbReference type="Proteomes" id="UP000323221"/>
    </source>
</evidence>
<dbReference type="OrthoDB" id="3373298at2"/>
<dbReference type="AlphaFoldDB" id="A0A5M8QFD1"/>
<accession>A0A5M8QFD1</accession>
<name>A0A5M8QFD1_9MICO</name>
<dbReference type="EMBL" id="VOIR01000014">
    <property type="protein sequence ID" value="KAA6433122.1"/>
    <property type="molecule type" value="Genomic_DNA"/>
</dbReference>
<gene>
    <name evidence="1" type="ORF">FQ330_07770</name>
</gene>
<protein>
    <submittedName>
        <fullName evidence="1">Uncharacterized protein</fullName>
    </submittedName>
</protein>
<proteinExistence type="predicted"/>